<evidence type="ECO:0000256" key="7">
    <source>
        <dbReference type="ARBA" id="ARBA00023284"/>
    </source>
</evidence>
<dbReference type="InterPro" id="IPR000866">
    <property type="entry name" value="AhpC/TSA"/>
</dbReference>
<dbReference type="Pfam" id="PF00578">
    <property type="entry name" value="AhpC-TSA"/>
    <property type="match status" value="1"/>
</dbReference>
<evidence type="ECO:0000313" key="12">
    <source>
        <dbReference type="Proteomes" id="UP000704176"/>
    </source>
</evidence>
<dbReference type="SUPFAM" id="SSF52833">
    <property type="entry name" value="Thioredoxin-like"/>
    <property type="match status" value="1"/>
</dbReference>
<dbReference type="PANTHER" id="PTHR10681:SF121">
    <property type="entry name" value="ALKYL HYDROPEROXIDE REDUCTASE C"/>
    <property type="match status" value="1"/>
</dbReference>
<keyword evidence="6" id="KW-0560">Oxidoreductase</keyword>
<organism evidence="11 12">
    <name type="scientific">Microvirga puerhi</name>
    <dbReference type="NCBI Taxonomy" id="2876078"/>
    <lineage>
        <taxon>Bacteria</taxon>
        <taxon>Pseudomonadati</taxon>
        <taxon>Pseudomonadota</taxon>
        <taxon>Alphaproteobacteria</taxon>
        <taxon>Hyphomicrobiales</taxon>
        <taxon>Methylobacteriaceae</taxon>
        <taxon>Microvirga</taxon>
    </lineage>
</organism>
<name>A0ABS7VUG4_9HYPH</name>
<keyword evidence="7" id="KW-0676">Redox-active center</keyword>
<sequence length="184" mass="20372">MLGIGQKLPAFSVTGVKPKFNAHIESGESAFETITDASFPGKWKVIFFYPKDFTFVCPTEIAEFARLAGEFADRDAVVLGGSTDNEFVKLAWRRDHRDLDRLPIWQFADTNGSLVDGLGVRAPDGVAYRYTFVVDPDNTIQHVYATNLNVGRNPKDTLRVLDALQTDELCPCNREVGGETLKAA</sequence>
<keyword evidence="5" id="KW-0049">Antioxidant</keyword>
<dbReference type="InterPro" id="IPR050217">
    <property type="entry name" value="Peroxiredoxin"/>
</dbReference>
<comment type="caution">
    <text evidence="11">The sequence shown here is derived from an EMBL/GenBank/DDBJ whole genome shotgun (WGS) entry which is preliminary data.</text>
</comment>
<evidence type="ECO:0000259" key="10">
    <source>
        <dbReference type="PROSITE" id="PS51352"/>
    </source>
</evidence>
<dbReference type="EC" id="1.11.1.26" evidence="2"/>
<gene>
    <name evidence="11" type="ORF">K9B37_19960</name>
</gene>
<dbReference type="EMBL" id="JAIRBM010000019">
    <property type="protein sequence ID" value="MBZ6078537.1"/>
    <property type="molecule type" value="Genomic_DNA"/>
</dbReference>
<dbReference type="Gene3D" id="3.40.30.10">
    <property type="entry name" value="Glutaredoxin"/>
    <property type="match status" value="1"/>
</dbReference>
<dbReference type="InterPro" id="IPR013766">
    <property type="entry name" value="Thioredoxin_domain"/>
</dbReference>
<evidence type="ECO:0000256" key="8">
    <source>
        <dbReference type="ARBA" id="ARBA00032077"/>
    </source>
</evidence>
<evidence type="ECO:0000256" key="4">
    <source>
        <dbReference type="ARBA" id="ARBA00022559"/>
    </source>
</evidence>
<evidence type="ECO:0000256" key="9">
    <source>
        <dbReference type="ARBA" id="ARBA00047572"/>
    </source>
</evidence>
<dbReference type="PANTHER" id="PTHR10681">
    <property type="entry name" value="THIOREDOXIN PEROXIDASE"/>
    <property type="match status" value="1"/>
</dbReference>
<protein>
    <recommendedName>
        <fullName evidence="3">Alkyl hydroperoxide reductase C</fullName>
        <ecNumber evidence="2">1.11.1.26</ecNumber>
    </recommendedName>
    <alternativeName>
        <fullName evidence="8">Peroxiredoxin</fullName>
    </alternativeName>
</protein>
<dbReference type="PROSITE" id="PS51352">
    <property type="entry name" value="THIOREDOXIN_2"/>
    <property type="match status" value="1"/>
</dbReference>
<keyword evidence="12" id="KW-1185">Reference proteome</keyword>
<dbReference type="InterPro" id="IPR036249">
    <property type="entry name" value="Thioredoxin-like_sf"/>
</dbReference>
<dbReference type="InterPro" id="IPR024706">
    <property type="entry name" value="Peroxiredoxin_AhpC-typ"/>
</dbReference>
<feature type="domain" description="Thioredoxin" evidence="10">
    <location>
        <begin position="2"/>
        <end position="166"/>
    </location>
</feature>
<evidence type="ECO:0000256" key="3">
    <source>
        <dbReference type="ARBA" id="ARBA00017462"/>
    </source>
</evidence>
<dbReference type="Proteomes" id="UP000704176">
    <property type="component" value="Unassembled WGS sequence"/>
</dbReference>
<keyword evidence="4" id="KW-0575">Peroxidase</keyword>
<comment type="catalytic activity">
    <reaction evidence="9">
        <text>a hydroperoxide + NADH + H(+) = an alcohol + NAD(+) + H2O</text>
        <dbReference type="Rhea" id="RHEA:62628"/>
        <dbReference type="ChEBI" id="CHEBI:15377"/>
        <dbReference type="ChEBI" id="CHEBI:15378"/>
        <dbReference type="ChEBI" id="CHEBI:30879"/>
        <dbReference type="ChEBI" id="CHEBI:35924"/>
        <dbReference type="ChEBI" id="CHEBI:57540"/>
        <dbReference type="ChEBI" id="CHEBI:57945"/>
        <dbReference type="EC" id="1.11.1.26"/>
    </reaction>
</comment>
<dbReference type="PIRSF" id="PIRSF000239">
    <property type="entry name" value="AHPC"/>
    <property type="match status" value="1"/>
</dbReference>
<evidence type="ECO:0000313" key="11">
    <source>
        <dbReference type="EMBL" id="MBZ6078537.1"/>
    </source>
</evidence>
<comment type="subunit">
    <text evidence="1">Homodimer; disulfide-linked, upon oxidation. 5 homodimers assemble to form a ring-like decamer.</text>
</comment>
<proteinExistence type="predicted"/>
<reference evidence="11 12" key="1">
    <citation type="submission" date="2021-09" db="EMBL/GenBank/DDBJ databases">
        <title>The complete genome sequence of a new microorganism.</title>
        <authorList>
            <person name="Zi Z."/>
        </authorList>
    </citation>
    <scope>NUCLEOTIDE SEQUENCE [LARGE SCALE GENOMIC DNA]</scope>
    <source>
        <strain evidence="11 12">WGZ8</strain>
    </source>
</reference>
<dbReference type="CDD" id="cd03015">
    <property type="entry name" value="PRX_Typ2cys"/>
    <property type="match status" value="1"/>
</dbReference>
<evidence type="ECO:0000256" key="1">
    <source>
        <dbReference type="ARBA" id="ARBA00011654"/>
    </source>
</evidence>
<evidence type="ECO:0000256" key="2">
    <source>
        <dbReference type="ARBA" id="ARBA00013021"/>
    </source>
</evidence>
<accession>A0ABS7VUG4</accession>
<dbReference type="RefSeq" id="WP_224315286.1">
    <property type="nucleotide sequence ID" value="NZ_JAIRBM010000019.1"/>
</dbReference>
<evidence type="ECO:0000256" key="5">
    <source>
        <dbReference type="ARBA" id="ARBA00022862"/>
    </source>
</evidence>
<evidence type="ECO:0000256" key="6">
    <source>
        <dbReference type="ARBA" id="ARBA00023002"/>
    </source>
</evidence>